<evidence type="ECO:0000256" key="3">
    <source>
        <dbReference type="ARBA" id="ARBA00023125"/>
    </source>
</evidence>
<gene>
    <name evidence="9" type="ORF">Pla8534_67390</name>
</gene>
<dbReference type="GO" id="GO:0006310">
    <property type="term" value="P:DNA recombination"/>
    <property type="evidence" value="ECO:0007669"/>
    <property type="project" value="UniProtKB-KW"/>
</dbReference>
<keyword evidence="3 5" id="KW-0238">DNA-binding</keyword>
<evidence type="ECO:0000256" key="2">
    <source>
        <dbReference type="ARBA" id="ARBA00022908"/>
    </source>
</evidence>
<evidence type="ECO:0000259" key="8">
    <source>
        <dbReference type="PROSITE" id="PS51900"/>
    </source>
</evidence>
<feature type="domain" description="Core-binding (CB)" evidence="8">
    <location>
        <begin position="85"/>
        <end position="184"/>
    </location>
</feature>
<dbReference type="Gene3D" id="1.10.150.130">
    <property type="match status" value="1"/>
</dbReference>
<dbReference type="AlphaFoldDB" id="A0A518E424"/>
<dbReference type="InterPro" id="IPR010998">
    <property type="entry name" value="Integrase_recombinase_N"/>
</dbReference>
<dbReference type="PANTHER" id="PTHR30349:SF64">
    <property type="entry name" value="PROPHAGE INTEGRASE INTD-RELATED"/>
    <property type="match status" value="1"/>
</dbReference>
<evidence type="ECO:0000256" key="1">
    <source>
        <dbReference type="ARBA" id="ARBA00008857"/>
    </source>
</evidence>
<keyword evidence="4" id="KW-0233">DNA recombination</keyword>
<dbReference type="GO" id="GO:0015074">
    <property type="term" value="P:DNA integration"/>
    <property type="evidence" value="ECO:0007669"/>
    <property type="project" value="UniProtKB-KW"/>
</dbReference>
<evidence type="ECO:0000256" key="4">
    <source>
        <dbReference type="ARBA" id="ARBA00023172"/>
    </source>
</evidence>
<evidence type="ECO:0000256" key="6">
    <source>
        <dbReference type="SAM" id="MobiDB-lite"/>
    </source>
</evidence>
<keyword evidence="2" id="KW-0229">DNA integration</keyword>
<evidence type="ECO:0000259" key="7">
    <source>
        <dbReference type="PROSITE" id="PS51898"/>
    </source>
</evidence>
<dbReference type="PANTHER" id="PTHR30349">
    <property type="entry name" value="PHAGE INTEGRASE-RELATED"/>
    <property type="match status" value="1"/>
</dbReference>
<evidence type="ECO:0000313" key="9">
    <source>
        <dbReference type="EMBL" id="QDU98828.1"/>
    </source>
</evidence>
<sequence>MAKKPKGSAHPSRTRKGSTRDVKVERVGRVTIYKRGTAYYLCYRENGQTQRPKVDGNLAVARETAAKVLAALEEERPSPLTFHRTTPAELVAQYLDYAATVQCLAWRTLDRYRAALSHFCEFCEEAKVPKIDAVTVATVEDFVRFLRGQTRTRNGHQNGKRRQYKLTGIKFILGACKTAFNWAYQRRMLPPYASNPFSDFKCSALRDSETVDKEVRIFTAQQEQDFFAACSEWQRGLFLPLAQLGVRAGELTHLLISDVDLDSRVIHIRSKPEMLWRVKTRRRRVLPLVDTLRVLFEKLIAGRKVGFVIQNRAFAAGTQQPARQFKSDREFRQHLARLLDAQHESNPLAQERDLRKAAMKYCRTIGQVPIARLRLEFCDLTKAIGCPEFTRVHDLRHLFTSRAIPAPLPAGSQGWRYD</sequence>
<keyword evidence="10" id="KW-1185">Reference proteome</keyword>
<dbReference type="InterPro" id="IPR011010">
    <property type="entry name" value="DNA_brk_join_enz"/>
</dbReference>
<protein>
    <submittedName>
        <fullName evidence="9">Site-specific tyrosine recombinase XerC</fullName>
    </submittedName>
</protein>
<dbReference type="PROSITE" id="PS51898">
    <property type="entry name" value="TYR_RECOMBINASE"/>
    <property type="match status" value="1"/>
</dbReference>
<dbReference type="KEGG" id="lcre:Pla8534_67390"/>
<organism evidence="9 10">
    <name type="scientific">Lignipirellula cremea</name>
    <dbReference type="NCBI Taxonomy" id="2528010"/>
    <lineage>
        <taxon>Bacteria</taxon>
        <taxon>Pseudomonadati</taxon>
        <taxon>Planctomycetota</taxon>
        <taxon>Planctomycetia</taxon>
        <taxon>Pirellulales</taxon>
        <taxon>Pirellulaceae</taxon>
        <taxon>Lignipirellula</taxon>
    </lineage>
</organism>
<dbReference type="InterPro" id="IPR002104">
    <property type="entry name" value="Integrase_catalytic"/>
</dbReference>
<accession>A0A518E424</accession>
<comment type="similarity">
    <text evidence="1">Belongs to the 'phage' integrase family.</text>
</comment>
<proteinExistence type="inferred from homology"/>
<evidence type="ECO:0000256" key="5">
    <source>
        <dbReference type="PROSITE-ProRule" id="PRU01248"/>
    </source>
</evidence>
<dbReference type="OrthoDB" id="211066at2"/>
<dbReference type="SUPFAM" id="SSF56349">
    <property type="entry name" value="DNA breaking-rejoining enzymes"/>
    <property type="match status" value="1"/>
</dbReference>
<feature type="compositionally biased region" description="Basic residues" evidence="6">
    <location>
        <begin position="1"/>
        <end position="17"/>
    </location>
</feature>
<evidence type="ECO:0000313" key="10">
    <source>
        <dbReference type="Proteomes" id="UP000317648"/>
    </source>
</evidence>
<reference evidence="9 10" key="1">
    <citation type="submission" date="2019-02" db="EMBL/GenBank/DDBJ databases">
        <title>Deep-cultivation of Planctomycetes and their phenomic and genomic characterization uncovers novel biology.</title>
        <authorList>
            <person name="Wiegand S."/>
            <person name="Jogler M."/>
            <person name="Boedeker C."/>
            <person name="Pinto D."/>
            <person name="Vollmers J."/>
            <person name="Rivas-Marin E."/>
            <person name="Kohn T."/>
            <person name="Peeters S.H."/>
            <person name="Heuer A."/>
            <person name="Rast P."/>
            <person name="Oberbeckmann S."/>
            <person name="Bunk B."/>
            <person name="Jeske O."/>
            <person name="Meyerdierks A."/>
            <person name="Storesund J.E."/>
            <person name="Kallscheuer N."/>
            <person name="Luecker S."/>
            <person name="Lage O.M."/>
            <person name="Pohl T."/>
            <person name="Merkel B.J."/>
            <person name="Hornburger P."/>
            <person name="Mueller R.-W."/>
            <person name="Bruemmer F."/>
            <person name="Labrenz M."/>
            <person name="Spormann A.M."/>
            <person name="Op den Camp H."/>
            <person name="Overmann J."/>
            <person name="Amann R."/>
            <person name="Jetten M.S.M."/>
            <person name="Mascher T."/>
            <person name="Medema M.H."/>
            <person name="Devos D.P."/>
            <person name="Kaster A.-K."/>
            <person name="Ovreas L."/>
            <person name="Rohde M."/>
            <person name="Galperin M.Y."/>
            <person name="Jogler C."/>
        </authorList>
    </citation>
    <scope>NUCLEOTIDE SEQUENCE [LARGE SCALE GENOMIC DNA]</scope>
    <source>
        <strain evidence="9 10">Pla85_3_4</strain>
    </source>
</reference>
<feature type="domain" description="Tyr recombinase" evidence="7">
    <location>
        <begin position="213"/>
        <end position="418"/>
    </location>
</feature>
<dbReference type="Pfam" id="PF00589">
    <property type="entry name" value="Phage_integrase"/>
    <property type="match status" value="1"/>
</dbReference>
<dbReference type="GO" id="GO:0003677">
    <property type="term" value="F:DNA binding"/>
    <property type="evidence" value="ECO:0007669"/>
    <property type="project" value="UniProtKB-UniRule"/>
</dbReference>
<dbReference type="Gene3D" id="1.10.443.10">
    <property type="entry name" value="Intergrase catalytic core"/>
    <property type="match status" value="1"/>
</dbReference>
<dbReference type="EMBL" id="CP036433">
    <property type="protein sequence ID" value="QDU98828.1"/>
    <property type="molecule type" value="Genomic_DNA"/>
</dbReference>
<dbReference type="InterPro" id="IPR044068">
    <property type="entry name" value="CB"/>
</dbReference>
<dbReference type="InterPro" id="IPR013762">
    <property type="entry name" value="Integrase-like_cat_sf"/>
</dbReference>
<dbReference type="Proteomes" id="UP000317648">
    <property type="component" value="Chromosome"/>
</dbReference>
<dbReference type="PROSITE" id="PS51900">
    <property type="entry name" value="CB"/>
    <property type="match status" value="1"/>
</dbReference>
<dbReference type="InterPro" id="IPR050090">
    <property type="entry name" value="Tyrosine_recombinase_XerCD"/>
</dbReference>
<feature type="region of interest" description="Disordered" evidence="6">
    <location>
        <begin position="1"/>
        <end position="21"/>
    </location>
</feature>
<name>A0A518E424_9BACT</name>